<evidence type="ECO:0000256" key="1">
    <source>
        <dbReference type="SAM" id="MobiDB-lite"/>
    </source>
</evidence>
<gene>
    <name evidence="2" type="ORF">NQ502_13775</name>
</gene>
<evidence type="ECO:0000313" key="3">
    <source>
        <dbReference type="Proteomes" id="UP001060164"/>
    </source>
</evidence>
<name>A0ABY5VEL5_9FIRM</name>
<feature type="compositionally biased region" description="Acidic residues" evidence="1">
    <location>
        <begin position="123"/>
        <end position="135"/>
    </location>
</feature>
<sequence>MPEINLEDLGKTISSAAENVSRKTEAFIESQRLKAQIHSAERSAEKEYKDLGELIFQRYAVGEAVDDEAALICEEISQIQMSIAELKAELAAKRGYKICPVCQAEVMEGAAYCMKCGSKIADEEPYEDDITEPETSEEKAEGEPESGPEEEVTEQEETIFGEKTE</sequence>
<accession>A0ABY5VEL5</accession>
<keyword evidence="3" id="KW-1185">Reference proteome</keyword>
<dbReference type="RefSeq" id="WP_049898091.1">
    <property type="nucleotide sequence ID" value="NZ_CABLBR010000008.1"/>
</dbReference>
<reference evidence="2" key="1">
    <citation type="journal article" date="2022" name="Cell">
        <title>Design, construction, and in vivo augmentation of a complex gut microbiome.</title>
        <authorList>
            <person name="Cheng A.G."/>
            <person name="Ho P.Y."/>
            <person name="Aranda-Diaz A."/>
            <person name="Jain S."/>
            <person name="Yu F.B."/>
            <person name="Meng X."/>
            <person name="Wang M."/>
            <person name="Iakiviak M."/>
            <person name="Nagashima K."/>
            <person name="Zhao A."/>
            <person name="Murugkar P."/>
            <person name="Patil A."/>
            <person name="Atabakhsh K."/>
            <person name="Weakley A."/>
            <person name="Yan J."/>
            <person name="Brumbaugh A.R."/>
            <person name="Higginbottom S."/>
            <person name="Dimas A."/>
            <person name="Shiver A.L."/>
            <person name="Deutschbauer A."/>
            <person name="Neff N."/>
            <person name="Sonnenburg J.L."/>
            <person name="Huang K.C."/>
            <person name="Fischbach M.A."/>
        </authorList>
    </citation>
    <scope>NUCLEOTIDE SEQUENCE</scope>
    <source>
        <strain evidence="2">DSM 19829</strain>
    </source>
</reference>
<feature type="region of interest" description="Disordered" evidence="1">
    <location>
        <begin position="123"/>
        <end position="165"/>
    </location>
</feature>
<feature type="compositionally biased region" description="Acidic residues" evidence="1">
    <location>
        <begin position="143"/>
        <end position="159"/>
    </location>
</feature>
<proteinExistence type="predicted"/>
<evidence type="ECO:0000313" key="2">
    <source>
        <dbReference type="EMBL" id="UWP58448.1"/>
    </source>
</evidence>
<dbReference type="Proteomes" id="UP001060164">
    <property type="component" value="Chromosome"/>
</dbReference>
<dbReference type="EMBL" id="CP102290">
    <property type="protein sequence ID" value="UWP58448.1"/>
    <property type="molecule type" value="Genomic_DNA"/>
</dbReference>
<organism evidence="2 3">
    <name type="scientific">Ruminococcus gauvreauii</name>
    <dbReference type="NCBI Taxonomy" id="438033"/>
    <lineage>
        <taxon>Bacteria</taxon>
        <taxon>Bacillati</taxon>
        <taxon>Bacillota</taxon>
        <taxon>Clostridia</taxon>
        <taxon>Eubacteriales</taxon>
        <taxon>Oscillospiraceae</taxon>
        <taxon>Ruminococcus</taxon>
    </lineage>
</organism>
<protein>
    <submittedName>
        <fullName evidence="2">Zinc ribbon domain-containing protein</fullName>
    </submittedName>
</protein>